<dbReference type="EMBL" id="JAWWNJ010000005">
    <property type="protein sequence ID" value="KAK7055319.1"/>
    <property type="molecule type" value="Genomic_DNA"/>
</dbReference>
<protein>
    <submittedName>
        <fullName evidence="7">Metallo-beta-lactamase superfamily protein</fullName>
    </submittedName>
</protein>
<feature type="domain" description="Metallo-beta-lactamase" evidence="6">
    <location>
        <begin position="74"/>
        <end position="270"/>
    </location>
</feature>
<evidence type="ECO:0000313" key="7">
    <source>
        <dbReference type="EMBL" id="KAK7055319.1"/>
    </source>
</evidence>
<dbReference type="InterPro" id="IPR001279">
    <property type="entry name" value="Metallo-B-lactamas"/>
</dbReference>
<dbReference type="PANTHER" id="PTHR42978">
    <property type="entry name" value="QUORUM-QUENCHING LACTONASE YTNP-RELATED-RELATED"/>
    <property type="match status" value="1"/>
</dbReference>
<dbReference type="Proteomes" id="UP001362999">
    <property type="component" value="Unassembled WGS sequence"/>
</dbReference>
<dbReference type="CDD" id="cd07730">
    <property type="entry name" value="metallo-hydrolase-like_MBL-fold"/>
    <property type="match status" value="1"/>
</dbReference>
<evidence type="ECO:0000313" key="8">
    <source>
        <dbReference type="Proteomes" id="UP001362999"/>
    </source>
</evidence>
<proteinExistence type="inferred from homology"/>
<dbReference type="Pfam" id="PF00753">
    <property type="entry name" value="Lactamase_B"/>
    <property type="match status" value="1"/>
</dbReference>
<gene>
    <name evidence="7" type="ORF">R3P38DRAFT_1351805</name>
</gene>
<comment type="similarity">
    <text evidence="1">Belongs to the metallo-beta-lactamase superfamily.</text>
</comment>
<dbReference type="SMART" id="SM00849">
    <property type="entry name" value="Lactamase_B"/>
    <property type="match status" value="1"/>
</dbReference>
<comment type="caution">
    <text evidence="7">The sequence shown here is derived from an EMBL/GenBank/DDBJ whole genome shotgun (WGS) entry which is preliminary data.</text>
</comment>
<sequence>MNLNNALRSVHVVLTLLIVSHVGNAWASYRDFDIPPSNATVDLRVFNVANMTLLNDTHAFILPTLPGHQSVEYPMYSFLLEHKTSGTRMMFDLGIRQDPENTPPSASFYITEGIAKFEPYKDVTQLLQNGGIDLASINAVIWSHAHFDHVGDMSKFPNSTNLIIGPATDTSVYPGNPNATLQASDFAGHDIVKVDFASSKLIFGGLKAVDHFGDGSLYLVDTPGHVAGHLTALARVTPTSFVVLGGDAFHHAGQARPRPLFQKNFPCPAHVLEETKTSISTEFFWSPGSRIGSFDILSRAQALLSISNLPDSVYSDPIKASVSLDKITSFDADPDFFIVAAHDISIRSAIPYFPEYINDWKASGVKERSVWAFVEASNPAFVFDSFNTN</sequence>
<evidence type="ECO:0000256" key="1">
    <source>
        <dbReference type="ARBA" id="ARBA00007749"/>
    </source>
</evidence>
<dbReference type="AlphaFoldDB" id="A0AAW0DRA2"/>
<feature type="chain" id="PRO_5043776893" evidence="5">
    <location>
        <begin position="26"/>
        <end position="389"/>
    </location>
</feature>
<dbReference type="GO" id="GO:0016787">
    <property type="term" value="F:hydrolase activity"/>
    <property type="evidence" value="ECO:0007669"/>
    <property type="project" value="UniProtKB-KW"/>
</dbReference>
<evidence type="ECO:0000256" key="5">
    <source>
        <dbReference type="SAM" id="SignalP"/>
    </source>
</evidence>
<keyword evidence="4" id="KW-0862">Zinc</keyword>
<evidence type="ECO:0000259" key="6">
    <source>
        <dbReference type="SMART" id="SM00849"/>
    </source>
</evidence>
<evidence type="ECO:0000256" key="4">
    <source>
        <dbReference type="ARBA" id="ARBA00022833"/>
    </source>
</evidence>
<evidence type="ECO:0000256" key="3">
    <source>
        <dbReference type="ARBA" id="ARBA00022801"/>
    </source>
</evidence>
<dbReference type="PANTHER" id="PTHR42978:SF5">
    <property type="entry name" value="METALLO-BETA-LACTAMASE DOMAIN-CONTAINING PROTEIN"/>
    <property type="match status" value="1"/>
</dbReference>
<feature type="signal peptide" evidence="5">
    <location>
        <begin position="1"/>
        <end position="25"/>
    </location>
</feature>
<evidence type="ECO:0000256" key="2">
    <source>
        <dbReference type="ARBA" id="ARBA00022723"/>
    </source>
</evidence>
<dbReference type="InterPro" id="IPR051013">
    <property type="entry name" value="MBL_superfamily_lactonases"/>
</dbReference>
<accession>A0AAW0DRA2</accession>
<name>A0AAW0DRA2_9AGAR</name>
<reference evidence="7 8" key="1">
    <citation type="journal article" date="2024" name="J Genomics">
        <title>Draft genome sequencing and assembly of Favolaschia claudopus CIRM-BRFM 2984 isolated from oak limbs.</title>
        <authorList>
            <person name="Navarro D."/>
            <person name="Drula E."/>
            <person name="Chaduli D."/>
            <person name="Cazenave R."/>
            <person name="Ahrendt S."/>
            <person name="Wang J."/>
            <person name="Lipzen A."/>
            <person name="Daum C."/>
            <person name="Barry K."/>
            <person name="Grigoriev I.V."/>
            <person name="Favel A."/>
            <person name="Rosso M.N."/>
            <person name="Martin F."/>
        </authorList>
    </citation>
    <scope>NUCLEOTIDE SEQUENCE [LARGE SCALE GENOMIC DNA]</scope>
    <source>
        <strain evidence="7 8">CIRM-BRFM 2984</strain>
    </source>
</reference>
<dbReference type="Gene3D" id="3.60.15.10">
    <property type="entry name" value="Ribonuclease Z/Hydroxyacylglutathione hydrolase-like"/>
    <property type="match status" value="1"/>
</dbReference>
<organism evidence="7 8">
    <name type="scientific">Favolaschia claudopus</name>
    <dbReference type="NCBI Taxonomy" id="2862362"/>
    <lineage>
        <taxon>Eukaryota</taxon>
        <taxon>Fungi</taxon>
        <taxon>Dikarya</taxon>
        <taxon>Basidiomycota</taxon>
        <taxon>Agaricomycotina</taxon>
        <taxon>Agaricomycetes</taxon>
        <taxon>Agaricomycetidae</taxon>
        <taxon>Agaricales</taxon>
        <taxon>Marasmiineae</taxon>
        <taxon>Mycenaceae</taxon>
        <taxon>Favolaschia</taxon>
    </lineage>
</organism>
<dbReference type="GO" id="GO:0046872">
    <property type="term" value="F:metal ion binding"/>
    <property type="evidence" value="ECO:0007669"/>
    <property type="project" value="UniProtKB-KW"/>
</dbReference>
<keyword evidence="8" id="KW-1185">Reference proteome</keyword>
<keyword evidence="2" id="KW-0479">Metal-binding</keyword>
<dbReference type="InterPro" id="IPR036866">
    <property type="entry name" value="RibonucZ/Hydroxyglut_hydro"/>
</dbReference>
<keyword evidence="3" id="KW-0378">Hydrolase</keyword>
<dbReference type="SUPFAM" id="SSF56281">
    <property type="entry name" value="Metallo-hydrolase/oxidoreductase"/>
    <property type="match status" value="1"/>
</dbReference>
<keyword evidence="5" id="KW-0732">Signal</keyword>